<dbReference type="PANTHER" id="PTHR41302:SF2">
    <property type="entry name" value="PRESPORE SPECIFIC TRANSCRIPTIONAL ACTIVATOR RSFA"/>
    <property type="match status" value="1"/>
</dbReference>
<gene>
    <name evidence="3" type="ORF">SAMN05192534_101106</name>
</gene>
<feature type="coiled-coil region" evidence="1">
    <location>
        <begin position="144"/>
        <end position="199"/>
    </location>
</feature>
<keyword evidence="1" id="KW-0175">Coiled coil</keyword>
<feature type="region of interest" description="Disordered" evidence="2">
    <location>
        <begin position="87"/>
        <end position="124"/>
    </location>
</feature>
<feature type="compositionally biased region" description="Basic and acidic residues" evidence="2">
    <location>
        <begin position="108"/>
        <end position="124"/>
    </location>
</feature>
<organism evidence="3 4">
    <name type="scientific">Alteribacillus persepolensis</name>
    <dbReference type="NCBI Taxonomy" id="568899"/>
    <lineage>
        <taxon>Bacteria</taxon>
        <taxon>Bacillati</taxon>
        <taxon>Bacillota</taxon>
        <taxon>Bacilli</taxon>
        <taxon>Bacillales</taxon>
        <taxon>Bacillaceae</taxon>
        <taxon>Alteribacillus</taxon>
    </lineage>
</organism>
<accession>A0A1G7YEH2</accession>
<dbReference type="NCBIfam" id="TIGR02894">
    <property type="entry name" value="DNA_bind_RsfA"/>
    <property type="match status" value="1"/>
</dbReference>
<dbReference type="PANTHER" id="PTHR41302">
    <property type="entry name" value="PRESPORE-SPECIFIC TRANSCRIPTIONAL REGULATOR RSFA-RELATED"/>
    <property type="match status" value="1"/>
</dbReference>
<dbReference type="Proteomes" id="UP000199163">
    <property type="component" value="Unassembled WGS sequence"/>
</dbReference>
<dbReference type="AlphaFoldDB" id="A0A1G7YEH2"/>
<dbReference type="RefSeq" id="WP_407639914.1">
    <property type="nucleotide sequence ID" value="NZ_FNDK01000001.1"/>
</dbReference>
<evidence type="ECO:0000256" key="1">
    <source>
        <dbReference type="SAM" id="Coils"/>
    </source>
</evidence>
<feature type="compositionally biased region" description="Low complexity" evidence="2">
    <location>
        <begin position="90"/>
        <end position="103"/>
    </location>
</feature>
<proteinExistence type="predicted"/>
<dbReference type="EMBL" id="FNDK01000001">
    <property type="protein sequence ID" value="SDG94726.1"/>
    <property type="molecule type" value="Genomic_DNA"/>
</dbReference>
<protein>
    <submittedName>
        <fullName evidence="3">Prespore-specific regulator</fullName>
    </submittedName>
</protein>
<reference evidence="3 4" key="1">
    <citation type="submission" date="2016-10" db="EMBL/GenBank/DDBJ databases">
        <authorList>
            <person name="de Groot N.N."/>
        </authorList>
    </citation>
    <scope>NUCLEOTIDE SEQUENCE [LARGE SCALE GENOMIC DNA]</scope>
    <source>
        <strain evidence="3 4">DSM 21632</strain>
    </source>
</reference>
<evidence type="ECO:0000313" key="3">
    <source>
        <dbReference type="EMBL" id="SDG94726.1"/>
    </source>
</evidence>
<dbReference type="STRING" id="568899.SAMN05192534_101106"/>
<evidence type="ECO:0000313" key="4">
    <source>
        <dbReference type="Proteomes" id="UP000199163"/>
    </source>
</evidence>
<keyword evidence="4" id="KW-1185">Reference proteome</keyword>
<name>A0A1G7YEH2_9BACI</name>
<sequence length="217" mass="24795">MALPRQDAWSADEDIMLAEIVLRHVREGSTQLAAFQEAGEKLSRTAAACGFRWNACIRKKYEAAIELARKHKGSQDKSAAAKQEIDKLVNDNTTTQQEETNVTKSKTKREDISQENKEAMQPKKMAEELNSMVAFLKDLSNYLEHNEAQKADALLEKKKELEQEKEKLDQELNQVKKDFNRLKEDYKALLEVMEKARALSEGALPYLSEDKEMEESS</sequence>
<evidence type="ECO:0000256" key="2">
    <source>
        <dbReference type="SAM" id="MobiDB-lite"/>
    </source>
</evidence>
<dbReference type="InterPro" id="IPR014243">
    <property type="entry name" value="RsfA-like"/>
</dbReference>